<dbReference type="InterPro" id="IPR030678">
    <property type="entry name" value="Peptide/Ni-bd"/>
</dbReference>
<dbReference type="Gene3D" id="3.10.105.10">
    <property type="entry name" value="Dipeptide-binding Protein, Domain 3"/>
    <property type="match status" value="1"/>
</dbReference>
<evidence type="ECO:0000256" key="5">
    <source>
        <dbReference type="SAM" id="SignalP"/>
    </source>
</evidence>
<reference evidence="7 8" key="1">
    <citation type="submission" date="2021-01" db="EMBL/GenBank/DDBJ databases">
        <title>Tumebacillus sp. strain ITR2 16S ribosomal RNA gene Genome sequencing and assembly.</title>
        <authorList>
            <person name="Kang M."/>
        </authorList>
    </citation>
    <scope>NUCLEOTIDE SEQUENCE [LARGE SCALE GENOMIC DNA]</scope>
    <source>
        <strain evidence="7 8">ITR2</strain>
    </source>
</reference>
<name>A0ABS1J992_9BACL</name>
<dbReference type="Pfam" id="PF00496">
    <property type="entry name" value="SBP_bac_5"/>
    <property type="match status" value="1"/>
</dbReference>
<dbReference type="EMBL" id="JAEQNB010000002">
    <property type="protein sequence ID" value="MBL0386842.1"/>
    <property type="molecule type" value="Genomic_DNA"/>
</dbReference>
<protein>
    <submittedName>
        <fullName evidence="7">Peptide ABC transporter substrate-binding protein</fullName>
    </submittedName>
</protein>
<dbReference type="CDD" id="cd08504">
    <property type="entry name" value="PBP2_OppA"/>
    <property type="match status" value="1"/>
</dbReference>
<evidence type="ECO:0000256" key="4">
    <source>
        <dbReference type="ARBA" id="ARBA00022729"/>
    </source>
</evidence>
<dbReference type="RefSeq" id="WP_201634008.1">
    <property type="nucleotide sequence ID" value="NZ_JAEQNB010000002.1"/>
</dbReference>
<dbReference type="InterPro" id="IPR000914">
    <property type="entry name" value="SBP_5_dom"/>
</dbReference>
<comment type="subcellular location">
    <subcellularLocation>
        <location evidence="1">Cell envelope</location>
    </subcellularLocation>
</comment>
<dbReference type="PANTHER" id="PTHR30290">
    <property type="entry name" value="PERIPLASMIC BINDING COMPONENT OF ABC TRANSPORTER"/>
    <property type="match status" value="1"/>
</dbReference>
<dbReference type="Gene3D" id="3.40.190.10">
    <property type="entry name" value="Periplasmic binding protein-like II"/>
    <property type="match status" value="1"/>
</dbReference>
<dbReference type="SUPFAM" id="SSF53850">
    <property type="entry name" value="Periplasmic binding protein-like II"/>
    <property type="match status" value="1"/>
</dbReference>
<comment type="similarity">
    <text evidence="2">Belongs to the bacterial solute-binding protein 5 family.</text>
</comment>
<dbReference type="Proteomes" id="UP000602284">
    <property type="component" value="Unassembled WGS sequence"/>
</dbReference>
<feature type="chain" id="PRO_5045834319" evidence="5">
    <location>
        <begin position="24"/>
        <end position="553"/>
    </location>
</feature>
<keyword evidence="8" id="KW-1185">Reference proteome</keyword>
<comment type="caution">
    <text evidence="7">The sequence shown here is derived from an EMBL/GenBank/DDBJ whole genome shotgun (WGS) entry which is preliminary data.</text>
</comment>
<evidence type="ECO:0000259" key="6">
    <source>
        <dbReference type="Pfam" id="PF00496"/>
    </source>
</evidence>
<dbReference type="InterPro" id="IPR039424">
    <property type="entry name" value="SBP_5"/>
</dbReference>
<feature type="signal peptide" evidence="5">
    <location>
        <begin position="1"/>
        <end position="23"/>
    </location>
</feature>
<evidence type="ECO:0000313" key="8">
    <source>
        <dbReference type="Proteomes" id="UP000602284"/>
    </source>
</evidence>
<evidence type="ECO:0000256" key="3">
    <source>
        <dbReference type="ARBA" id="ARBA00022448"/>
    </source>
</evidence>
<accession>A0ABS1J992</accession>
<feature type="domain" description="Solute-binding protein family 5" evidence="6">
    <location>
        <begin position="89"/>
        <end position="470"/>
    </location>
</feature>
<dbReference type="Gene3D" id="3.90.76.10">
    <property type="entry name" value="Dipeptide-binding Protein, Domain 1"/>
    <property type="match status" value="1"/>
</dbReference>
<dbReference type="PIRSF" id="PIRSF002741">
    <property type="entry name" value="MppA"/>
    <property type="match status" value="1"/>
</dbReference>
<keyword evidence="3" id="KW-0813">Transport</keyword>
<evidence type="ECO:0000256" key="1">
    <source>
        <dbReference type="ARBA" id="ARBA00004196"/>
    </source>
</evidence>
<dbReference type="PROSITE" id="PS51257">
    <property type="entry name" value="PROKAR_LIPOPROTEIN"/>
    <property type="match status" value="1"/>
</dbReference>
<evidence type="ECO:0000256" key="2">
    <source>
        <dbReference type="ARBA" id="ARBA00005695"/>
    </source>
</evidence>
<proteinExistence type="inferred from homology"/>
<sequence length="553" mass="61526">MKQNKRNFTVALTATFLASTALVGCSSDSKTDASQATSAALDATQEISLPLNDEIPTLDISKAIDSIAFTVLSNVNEGLTRLDANNKAQGAIAEKWDVSQDGKTYTFHLRDTKWSNGDPVTAKDFEYSWKRTLNPETKSEYAFLMNNWIKGAEEYNQSKGGKGEEVGVKALDDKTLQVTLNQPVPFFAELMAFPLFFPQEQKFVEAQGDKYAGDADKLLFNGPFKMTAWNHEQSVELEKNDSYWDKGKVKLNKVHFQVVKDTGTASNLYESGQLDRTPALSGSFVDTYKNNPDFSTVPQLTSGYLSFNYDRKFLQSAKVRQALTFAVDGEMYANLVYNDGSKGATGLVPSGIQNADGGDYRQTAGDLIKRKDNLAKAKQLLADGMKEEGITSMPTIKILVDAGDVGQKGAEFLQAQWKQNLGLNAEIDPVPFKLRLQRMGQHDYDVAISRFGADYNDPATFLDNYWSGSSFKSSEWKSTDFDNLMSQAHTESDSHKRMDLLAKAETVLMQEMPVGPLFFRGQAVLTKPYVKNFQTRTYGGEYDLKETFIQGKK</sequence>
<evidence type="ECO:0000313" key="7">
    <source>
        <dbReference type="EMBL" id="MBL0386842.1"/>
    </source>
</evidence>
<gene>
    <name evidence="7" type="ORF">JJB07_09275</name>
</gene>
<organism evidence="7 8">
    <name type="scientific">Tumebacillus amylolyticus</name>
    <dbReference type="NCBI Taxonomy" id="2801339"/>
    <lineage>
        <taxon>Bacteria</taxon>
        <taxon>Bacillati</taxon>
        <taxon>Bacillota</taxon>
        <taxon>Bacilli</taxon>
        <taxon>Bacillales</taxon>
        <taxon>Alicyclobacillaceae</taxon>
        <taxon>Tumebacillus</taxon>
    </lineage>
</organism>
<dbReference type="PANTHER" id="PTHR30290:SF10">
    <property type="entry name" value="PERIPLASMIC OLIGOPEPTIDE-BINDING PROTEIN-RELATED"/>
    <property type="match status" value="1"/>
</dbReference>
<keyword evidence="4 5" id="KW-0732">Signal</keyword>